<dbReference type="PANTHER" id="PTHR41913:SF1">
    <property type="entry name" value="DUF1684 DOMAIN-CONTAINING PROTEIN"/>
    <property type="match status" value="1"/>
</dbReference>
<accession>A0ABT6Y678</accession>
<dbReference type="Gene3D" id="6.10.250.1680">
    <property type="match status" value="1"/>
</dbReference>
<comment type="caution">
    <text evidence="1">The sequence shown here is derived from an EMBL/GenBank/DDBJ whole genome shotgun (WGS) entry which is preliminary data.</text>
</comment>
<evidence type="ECO:0000313" key="2">
    <source>
        <dbReference type="Proteomes" id="UP001236507"/>
    </source>
</evidence>
<reference evidence="1 2" key="1">
    <citation type="submission" date="2023-05" db="EMBL/GenBank/DDBJ databases">
        <title>Novel species of genus Flectobacillus isolated from stream in China.</title>
        <authorList>
            <person name="Lu H."/>
        </authorList>
    </citation>
    <scope>NUCLEOTIDE SEQUENCE [LARGE SCALE GENOMIC DNA]</scope>
    <source>
        <strain evidence="1 2">KCTC 42575</strain>
    </source>
</reference>
<dbReference type="Proteomes" id="UP001236507">
    <property type="component" value="Unassembled WGS sequence"/>
</dbReference>
<evidence type="ECO:0000313" key="1">
    <source>
        <dbReference type="EMBL" id="MDI9858598.1"/>
    </source>
</evidence>
<dbReference type="RefSeq" id="WP_166579748.1">
    <property type="nucleotide sequence ID" value="NZ_JASHIF010000004.1"/>
</dbReference>
<organism evidence="1 2">
    <name type="scientific">Flectobacillus roseus</name>
    <dbReference type="NCBI Taxonomy" id="502259"/>
    <lineage>
        <taxon>Bacteria</taxon>
        <taxon>Pseudomonadati</taxon>
        <taxon>Bacteroidota</taxon>
        <taxon>Cytophagia</taxon>
        <taxon>Cytophagales</taxon>
        <taxon>Flectobacillaceae</taxon>
        <taxon>Flectobacillus</taxon>
    </lineage>
</organism>
<dbReference type="EMBL" id="JASHIF010000004">
    <property type="protein sequence ID" value="MDI9858598.1"/>
    <property type="molecule type" value="Genomic_DNA"/>
</dbReference>
<keyword evidence="2" id="KW-1185">Reference proteome</keyword>
<dbReference type="Pfam" id="PF07920">
    <property type="entry name" value="DUF1684"/>
    <property type="match status" value="1"/>
</dbReference>
<sequence>MKNLKWIIGLVILVIVGYTIFNGSESAPKQDNAAYTQQLQNARKEKDEFFKTGKDSPIEDKATFKGLPYFEIDPTWKVLGKIDKVKSGQKFEIQMTGGETETYEPYGNISFEKEGKKVSLKIFINSEGMLFLPFKDLTSGKETYGAGRYIDLDPKNEKDSQIEIDFNLAYHPFCAYNHTFTCPLPPAENLIPMAVTAGEKL</sequence>
<name>A0ABT6Y678_9BACT</name>
<protein>
    <submittedName>
        <fullName evidence="1">DUF1684 domain-containing protein</fullName>
    </submittedName>
</protein>
<dbReference type="PANTHER" id="PTHR41913">
    <property type="entry name" value="DUF1684 DOMAIN-CONTAINING PROTEIN"/>
    <property type="match status" value="1"/>
</dbReference>
<proteinExistence type="predicted"/>
<dbReference type="InterPro" id="IPR012467">
    <property type="entry name" value="DUF1684"/>
</dbReference>
<gene>
    <name evidence="1" type="ORF">QM524_05215</name>
</gene>